<dbReference type="AlphaFoldDB" id="A0AAN5CBE7"/>
<gene>
    <name evidence="2" type="ORF">PMAYCL1PPCAC_07142</name>
</gene>
<feature type="non-terminal residue" evidence="2">
    <location>
        <position position="1"/>
    </location>
</feature>
<evidence type="ECO:0000256" key="1">
    <source>
        <dbReference type="SAM" id="MobiDB-lite"/>
    </source>
</evidence>
<dbReference type="EMBL" id="BTRK01000002">
    <property type="protein sequence ID" value="GMR36947.1"/>
    <property type="molecule type" value="Genomic_DNA"/>
</dbReference>
<sequence>DCLLILIVTRSTLHPSTDSLSISSNTRLDSMDRKVAQSDSGLGGPPPEGARLRSILSVGERFASIGHPWAHPEHIRSRTGRRVARDKAANSCRTTASFII</sequence>
<name>A0AAN5CBE7_9BILA</name>
<organism evidence="2 3">
    <name type="scientific">Pristionchus mayeri</name>
    <dbReference type="NCBI Taxonomy" id="1317129"/>
    <lineage>
        <taxon>Eukaryota</taxon>
        <taxon>Metazoa</taxon>
        <taxon>Ecdysozoa</taxon>
        <taxon>Nematoda</taxon>
        <taxon>Chromadorea</taxon>
        <taxon>Rhabditida</taxon>
        <taxon>Rhabditina</taxon>
        <taxon>Diplogasteromorpha</taxon>
        <taxon>Diplogasteroidea</taxon>
        <taxon>Neodiplogasteridae</taxon>
        <taxon>Pristionchus</taxon>
    </lineage>
</organism>
<comment type="caution">
    <text evidence="2">The sequence shown here is derived from an EMBL/GenBank/DDBJ whole genome shotgun (WGS) entry which is preliminary data.</text>
</comment>
<evidence type="ECO:0000313" key="3">
    <source>
        <dbReference type="Proteomes" id="UP001328107"/>
    </source>
</evidence>
<feature type="region of interest" description="Disordered" evidence="1">
    <location>
        <begin position="15"/>
        <end position="50"/>
    </location>
</feature>
<accession>A0AAN5CBE7</accession>
<keyword evidence="3" id="KW-1185">Reference proteome</keyword>
<proteinExistence type="predicted"/>
<feature type="compositionally biased region" description="Polar residues" evidence="1">
    <location>
        <begin position="15"/>
        <end position="28"/>
    </location>
</feature>
<evidence type="ECO:0000313" key="2">
    <source>
        <dbReference type="EMBL" id="GMR36947.1"/>
    </source>
</evidence>
<reference evidence="3" key="1">
    <citation type="submission" date="2022-10" db="EMBL/GenBank/DDBJ databases">
        <title>Genome assembly of Pristionchus species.</title>
        <authorList>
            <person name="Yoshida K."/>
            <person name="Sommer R.J."/>
        </authorList>
    </citation>
    <scope>NUCLEOTIDE SEQUENCE [LARGE SCALE GENOMIC DNA]</scope>
    <source>
        <strain evidence="3">RS5460</strain>
    </source>
</reference>
<dbReference type="Proteomes" id="UP001328107">
    <property type="component" value="Unassembled WGS sequence"/>
</dbReference>
<feature type="non-terminal residue" evidence="2">
    <location>
        <position position="100"/>
    </location>
</feature>
<protein>
    <submittedName>
        <fullName evidence="2">Uncharacterized protein</fullName>
    </submittedName>
</protein>